<dbReference type="PANTHER" id="PTHR33399">
    <property type="entry name" value="OXYGEN-EVOLVING ENHANCER PROTEIN 3-1, CHLOROPLASTIC"/>
    <property type="match status" value="1"/>
</dbReference>
<proteinExistence type="inferred from homology"/>
<evidence type="ECO:0000256" key="5">
    <source>
        <dbReference type="ARBA" id="ARBA00023078"/>
    </source>
</evidence>
<keyword evidence="2" id="KW-0150">Chloroplast</keyword>
<protein>
    <recommendedName>
        <fullName evidence="10">Photosynthetic NDH subcomplex L 3</fullName>
    </recommendedName>
</protein>
<dbReference type="GO" id="GO:0009767">
    <property type="term" value="P:photosynthetic electron transport chain"/>
    <property type="evidence" value="ECO:0007669"/>
    <property type="project" value="TreeGrafter"/>
</dbReference>
<reference evidence="8 9" key="1">
    <citation type="submission" date="2024-01" db="EMBL/GenBank/DDBJ databases">
        <title>The complete chloroplast genome sequence of Lithospermum erythrorhizon: insights into the phylogenetic relationship among Boraginaceae species and the maternal lineages of purple gromwells.</title>
        <authorList>
            <person name="Okada T."/>
            <person name="Watanabe K."/>
        </authorList>
    </citation>
    <scope>NUCLEOTIDE SEQUENCE [LARGE SCALE GENOMIC DNA]</scope>
</reference>
<evidence type="ECO:0000256" key="3">
    <source>
        <dbReference type="ARBA" id="ARBA00022640"/>
    </source>
</evidence>
<dbReference type="PANTHER" id="PTHR33399:SF2">
    <property type="entry name" value="PHOTOSYNTHETIC NDH SUBUNIT OF LUMENAL LOCATION 3, CHLOROPLASTIC"/>
    <property type="match status" value="1"/>
</dbReference>
<evidence type="ECO:0000313" key="9">
    <source>
        <dbReference type="Proteomes" id="UP001454036"/>
    </source>
</evidence>
<comment type="subcellular location">
    <subcellularLocation>
        <location evidence="1">Plastid</location>
        <location evidence="1">Chloroplast thylakoid membrane</location>
    </subcellularLocation>
</comment>
<dbReference type="Proteomes" id="UP001454036">
    <property type="component" value="Unassembled WGS sequence"/>
</dbReference>
<evidence type="ECO:0000256" key="6">
    <source>
        <dbReference type="ARBA" id="ARBA00023136"/>
    </source>
</evidence>
<evidence type="ECO:0000256" key="2">
    <source>
        <dbReference type="ARBA" id="ARBA00022528"/>
    </source>
</evidence>
<dbReference type="EMBL" id="BAABME010001343">
    <property type="protein sequence ID" value="GAA0149061.1"/>
    <property type="molecule type" value="Genomic_DNA"/>
</dbReference>
<dbReference type="Gene3D" id="1.20.120.290">
    <property type="entry name" value="Oxygen-evolving enhancer protein 3 (PsbQ), four-helix up-down bundle"/>
    <property type="match status" value="1"/>
</dbReference>
<gene>
    <name evidence="8" type="ORF">LIER_08329</name>
</gene>
<dbReference type="GO" id="GO:0009654">
    <property type="term" value="C:photosystem II oxygen evolving complex"/>
    <property type="evidence" value="ECO:0007669"/>
    <property type="project" value="InterPro"/>
</dbReference>
<organism evidence="8 9">
    <name type="scientific">Lithospermum erythrorhizon</name>
    <name type="common">Purple gromwell</name>
    <name type="synonym">Lithospermum officinale var. erythrorhizon</name>
    <dbReference type="NCBI Taxonomy" id="34254"/>
    <lineage>
        <taxon>Eukaryota</taxon>
        <taxon>Viridiplantae</taxon>
        <taxon>Streptophyta</taxon>
        <taxon>Embryophyta</taxon>
        <taxon>Tracheophyta</taxon>
        <taxon>Spermatophyta</taxon>
        <taxon>Magnoliopsida</taxon>
        <taxon>eudicotyledons</taxon>
        <taxon>Gunneridae</taxon>
        <taxon>Pentapetalae</taxon>
        <taxon>asterids</taxon>
        <taxon>lamiids</taxon>
        <taxon>Boraginales</taxon>
        <taxon>Boraginaceae</taxon>
        <taxon>Boraginoideae</taxon>
        <taxon>Lithospermeae</taxon>
        <taxon>Lithospermum</taxon>
    </lineage>
</organism>
<keyword evidence="6" id="KW-0472">Membrane</keyword>
<dbReference type="SUPFAM" id="SSF101112">
    <property type="entry name" value="Oxygen-evolving enhancer protein 3"/>
    <property type="match status" value="1"/>
</dbReference>
<sequence length="231" mass="25830">MSCSGQIFEAILAIPKLNGLEKNPTNLVLNCSNPGKKTQDVHEVKLLSTRRLAIGLASIAVFGNACVGNSLADDNGYWLTTPLVVPKAKNKITNAETGTRSFVKKQIYIANIGTKNRMNRIKRYAFDLLALGDLIGQDTWNYVRKYLCIKATFMYFDFDEVISAAATEDKEPLLNLANQLFDSFEKLDSAVKNKDLEQTKSCYKDTTDILQDVMNHDQNGMKTSPAYQWSI</sequence>
<dbReference type="InterPro" id="IPR023222">
    <property type="entry name" value="PsbQ-like_dom_sf"/>
</dbReference>
<dbReference type="Pfam" id="PF05757">
    <property type="entry name" value="PsbQ"/>
    <property type="match status" value="1"/>
</dbReference>
<dbReference type="GO" id="GO:0019898">
    <property type="term" value="C:extrinsic component of membrane"/>
    <property type="evidence" value="ECO:0007669"/>
    <property type="project" value="InterPro"/>
</dbReference>
<evidence type="ECO:0000256" key="4">
    <source>
        <dbReference type="ARBA" id="ARBA00022946"/>
    </source>
</evidence>
<evidence type="ECO:0000256" key="1">
    <source>
        <dbReference type="ARBA" id="ARBA00004334"/>
    </source>
</evidence>
<dbReference type="InterPro" id="IPR008797">
    <property type="entry name" value="PSII_PsbQ"/>
</dbReference>
<dbReference type="GO" id="GO:0009535">
    <property type="term" value="C:chloroplast thylakoid membrane"/>
    <property type="evidence" value="ECO:0007669"/>
    <property type="project" value="UniProtKB-SubCell"/>
</dbReference>
<keyword evidence="3" id="KW-0934">Plastid</keyword>
<dbReference type="AlphaFoldDB" id="A0AAV3PED2"/>
<keyword evidence="5" id="KW-0793">Thylakoid</keyword>
<accession>A0AAV3PED2</accession>
<evidence type="ECO:0000313" key="8">
    <source>
        <dbReference type="EMBL" id="GAA0149061.1"/>
    </source>
</evidence>
<comment type="similarity">
    <text evidence="7">Belongs to the PsbQ family.</text>
</comment>
<keyword evidence="4" id="KW-0809">Transit peptide</keyword>
<evidence type="ECO:0008006" key="10">
    <source>
        <dbReference type="Google" id="ProtNLM"/>
    </source>
</evidence>
<dbReference type="GO" id="GO:0005509">
    <property type="term" value="F:calcium ion binding"/>
    <property type="evidence" value="ECO:0007669"/>
    <property type="project" value="InterPro"/>
</dbReference>
<evidence type="ECO:0000256" key="7">
    <source>
        <dbReference type="ARBA" id="ARBA00035649"/>
    </source>
</evidence>
<comment type="caution">
    <text evidence="8">The sequence shown here is derived from an EMBL/GenBank/DDBJ whole genome shotgun (WGS) entry which is preliminary data.</text>
</comment>
<dbReference type="InterPro" id="IPR054099">
    <property type="entry name" value="PSII_PsbQ_pln"/>
</dbReference>
<keyword evidence="9" id="KW-1185">Reference proteome</keyword>
<name>A0AAV3PED2_LITER</name>